<dbReference type="RefSeq" id="WP_188489110.1">
    <property type="nucleotide sequence ID" value="NZ_BMCS01000001.1"/>
</dbReference>
<dbReference type="Gene3D" id="3.40.50.1820">
    <property type="entry name" value="alpha/beta hydrolase"/>
    <property type="match status" value="1"/>
</dbReference>
<dbReference type="SUPFAM" id="SSF53474">
    <property type="entry name" value="alpha/beta-Hydrolases"/>
    <property type="match status" value="1"/>
</dbReference>
<comment type="caution">
    <text evidence="2">The sequence shown here is derived from an EMBL/GenBank/DDBJ whole genome shotgun (WGS) entry which is preliminary data.</text>
</comment>
<dbReference type="InterPro" id="IPR029058">
    <property type="entry name" value="AB_hydrolase_fold"/>
</dbReference>
<evidence type="ECO:0000313" key="3">
    <source>
        <dbReference type="Proteomes" id="UP000632454"/>
    </source>
</evidence>
<feature type="signal peptide" evidence="1">
    <location>
        <begin position="1"/>
        <end position="33"/>
    </location>
</feature>
<feature type="chain" id="PRO_5047281358" evidence="1">
    <location>
        <begin position="34"/>
        <end position="320"/>
    </location>
</feature>
<evidence type="ECO:0000256" key="1">
    <source>
        <dbReference type="SAM" id="SignalP"/>
    </source>
</evidence>
<reference evidence="3" key="1">
    <citation type="journal article" date="2019" name="Int. J. Syst. Evol. Microbiol.">
        <title>The Global Catalogue of Microorganisms (GCM) 10K type strain sequencing project: providing services to taxonomists for standard genome sequencing and annotation.</title>
        <authorList>
            <consortium name="The Broad Institute Genomics Platform"/>
            <consortium name="The Broad Institute Genome Sequencing Center for Infectious Disease"/>
            <person name="Wu L."/>
            <person name="Ma J."/>
        </authorList>
    </citation>
    <scope>NUCLEOTIDE SEQUENCE [LARGE SCALE GENOMIC DNA]</scope>
    <source>
        <strain evidence="3">CCM 7855</strain>
    </source>
</reference>
<dbReference type="InterPro" id="IPR006311">
    <property type="entry name" value="TAT_signal"/>
</dbReference>
<keyword evidence="3" id="KW-1185">Reference proteome</keyword>
<dbReference type="PANTHER" id="PTHR32015:SF1">
    <property type="entry name" value="LIPASE"/>
    <property type="match status" value="1"/>
</dbReference>
<dbReference type="Proteomes" id="UP000632454">
    <property type="component" value="Unassembled WGS sequence"/>
</dbReference>
<protein>
    <submittedName>
        <fullName evidence="2">Lipase</fullName>
    </submittedName>
</protein>
<proteinExistence type="predicted"/>
<dbReference type="PROSITE" id="PS51318">
    <property type="entry name" value="TAT"/>
    <property type="match status" value="1"/>
</dbReference>
<keyword evidence="1" id="KW-0732">Signal</keyword>
<sequence length="320" mass="33071">MSHRASSRSFLLRAVALAAAVVAGVAFAPSAHAAPLPVSYSFFSGIGPALAHPYGSLAGSNDYRCRPSADHPNPVVLTHGTGGSAQTNWGTYVPLLKNNGYCVFALTYGALPGAPAPFNQIGGMGRIETSAAQLKTFVAGVLRATGASRVDIVGHSQGTLMPAYYARRLDGARTIDKYVSIAPLWEGSGGRAVASFTPTLRRLGITETGLPLCSACGQMQTGSDLLAAVNAGGSPYVPGITYTNISTTGDEFVVPYTSGQVPGRPGDNVTNVVVQRGCSQDHSDHLSIAASRRAAVFVLNALDPARPRPVPCLPVLPIVG</sequence>
<organism evidence="2 3">
    <name type="scientific">Williamsia phyllosphaerae</name>
    <dbReference type="NCBI Taxonomy" id="885042"/>
    <lineage>
        <taxon>Bacteria</taxon>
        <taxon>Bacillati</taxon>
        <taxon>Actinomycetota</taxon>
        <taxon>Actinomycetes</taxon>
        <taxon>Mycobacteriales</taxon>
        <taxon>Nocardiaceae</taxon>
        <taxon>Williamsia</taxon>
    </lineage>
</organism>
<name>A0ABQ1US34_9NOCA</name>
<gene>
    <name evidence="2" type="ORF">GCM10007298_19330</name>
</gene>
<dbReference type="PANTHER" id="PTHR32015">
    <property type="entry name" value="FASTING INDUCED LIPASE"/>
    <property type="match status" value="1"/>
</dbReference>
<accession>A0ABQ1US34</accession>
<dbReference type="InterPro" id="IPR002918">
    <property type="entry name" value="Lipase_EstA/Esterase_EstB"/>
</dbReference>
<dbReference type="Pfam" id="PF01674">
    <property type="entry name" value="Lipase_2"/>
    <property type="match status" value="1"/>
</dbReference>
<evidence type="ECO:0000313" key="2">
    <source>
        <dbReference type="EMBL" id="GGF23534.1"/>
    </source>
</evidence>
<dbReference type="EMBL" id="BMCS01000001">
    <property type="protein sequence ID" value="GGF23534.1"/>
    <property type="molecule type" value="Genomic_DNA"/>
</dbReference>